<evidence type="ECO:0000256" key="2">
    <source>
        <dbReference type="ARBA" id="ARBA00010139"/>
    </source>
</evidence>
<evidence type="ECO:0000256" key="4">
    <source>
        <dbReference type="ARBA" id="ARBA00022827"/>
    </source>
</evidence>
<dbReference type="InterPro" id="IPR000960">
    <property type="entry name" value="Flavin_mOase"/>
</dbReference>
<keyword evidence="6" id="KW-0560">Oxidoreductase</keyword>
<dbReference type="SUPFAM" id="SSF51905">
    <property type="entry name" value="FAD/NAD(P)-binding domain"/>
    <property type="match status" value="1"/>
</dbReference>
<dbReference type="Gene3D" id="3.50.50.60">
    <property type="entry name" value="FAD/NAD(P)-binding domain"/>
    <property type="match status" value="1"/>
</dbReference>
<dbReference type="PANTHER" id="PTHR23023">
    <property type="entry name" value="DIMETHYLANILINE MONOOXYGENASE"/>
    <property type="match status" value="1"/>
</dbReference>
<reference evidence="7 8" key="1">
    <citation type="submission" date="2017-09" db="EMBL/GenBank/DDBJ databases">
        <title>Bacterial strain isolated from the female urinary microbiota.</title>
        <authorList>
            <person name="Thomas-White K."/>
            <person name="Kumar N."/>
            <person name="Forster S."/>
            <person name="Putonti C."/>
            <person name="Lawley T."/>
            <person name="Wolfe A.J."/>
        </authorList>
    </citation>
    <scope>NUCLEOTIDE SEQUENCE [LARGE SCALE GENOMIC DNA]</scope>
    <source>
        <strain evidence="7 8">UMB0908</strain>
    </source>
</reference>
<comment type="caution">
    <text evidence="7">The sequence shown here is derived from an EMBL/GenBank/DDBJ whole genome shotgun (WGS) entry which is preliminary data.</text>
</comment>
<keyword evidence="5" id="KW-0521">NADP</keyword>
<evidence type="ECO:0000313" key="7">
    <source>
        <dbReference type="EMBL" id="PMC62653.1"/>
    </source>
</evidence>
<evidence type="ECO:0000256" key="1">
    <source>
        <dbReference type="ARBA" id="ARBA00009183"/>
    </source>
</evidence>
<organism evidence="7 8">
    <name type="scientific">Corynebacterium xerosis</name>
    <dbReference type="NCBI Taxonomy" id="1725"/>
    <lineage>
        <taxon>Bacteria</taxon>
        <taxon>Bacillati</taxon>
        <taxon>Actinomycetota</taxon>
        <taxon>Actinomycetes</taxon>
        <taxon>Mycobacteriales</taxon>
        <taxon>Corynebacteriaceae</taxon>
        <taxon>Corynebacterium</taxon>
    </lineage>
</organism>
<dbReference type="RefSeq" id="WP_102212492.1">
    <property type="nucleotide sequence ID" value="NZ_PNHF01000008.1"/>
</dbReference>
<accession>A0A2N6T007</accession>
<evidence type="ECO:0008006" key="9">
    <source>
        <dbReference type="Google" id="ProtNLM"/>
    </source>
</evidence>
<protein>
    <recommendedName>
        <fullName evidence="9">NAD(P)/FAD-dependent oxidoreductase</fullName>
    </recommendedName>
</protein>
<proteinExistence type="inferred from homology"/>
<evidence type="ECO:0000313" key="8">
    <source>
        <dbReference type="Proteomes" id="UP000235363"/>
    </source>
</evidence>
<dbReference type="AlphaFoldDB" id="A0A2N6T007"/>
<dbReference type="GO" id="GO:0004499">
    <property type="term" value="F:N,N-dimethylaniline monooxygenase activity"/>
    <property type="evidence" value="ECO:0007669"/>
    <property type="project" value="InterPro"/>
</dbReference>
<gene>
    <name evidence="7" type="ORF">CJ204_04925</name>
</gene>
<dbReference type="Proteomes" id="UP000235363">
    <property type="component" value="Unassembled WGS sequence"/>
</dbReference>
<keyword evidence="4" id="KW-0274">FAD</keyword>
<dbReference type="PRINTS" id="PR00370">
    <property type="entry name" value="FMOXYGENASE"/>
</dbReference>
<evidence type="ECO:0000256" key="6">
    <source>
        <dbReference type="ARBA" id="ARBA00023002"/>
    </source>
</evidence>
<keyword evidence="3" id="KW-0285">Flavoprotein</keyword>
<comment type="similarity">
    <text evidence="2">Belongs to the FAD-binding monooxygenase family.</text>
</comment>
<dbReference type="GO" id="GO:0050660">
    <property type="term" value="F:flavin adenine dinucleotide binding"/>
    <property type="evidence" value="ECO:0007669"/>
    <property type="project" value="InterPro"/>
</dbReference>
<evidence type="ECO:0000256" key="5">
    <source>
        <dbReference type="ARBA" id="ARBA00022857"/>
    </source>
</evidence>
<dbReference type="InterPro" id="IPR036188">
    <property type="entry name" value="FAD/NAD-bd_sf"/>
</dbReference>
<comment type="similarity">
    <text evidence="1">Belongs to the FMO family.</text>
</comment>
<dbReference type="Pfam" id="PF00743">
    <property type="entry name" value="FMO-like"/>
    <property type="match status" value="1"/>
</dbReference>
<sequence>MDRDILIIGAGPSGLDSAAEFTRAGLDHDHVEHHSGVGGLWGIDNPTTPMYESAHFISSKRLSCFPGRPFSDDVADHPPRAEVLRYLREFAADEGIAARIRFGVEVIAVEEDRENGGDGGYRVTMLAAGDDGGAAGEPETRRYRDVICASGTPSVPNLPDILGQFDGEFRHSATYRGIDELRGKRVLVIGAGNSGCDIACDAAQAAESAELSMRRGYWFIPKHIFGRPSDEWTVTGPQLPARIMQPGTSAILRLYFGDLRKLGLPAPDHRIFETHPCSRTS</sequence>
<name>A0A2N6T007_9CORY</name>
<dbReference type="EMBL" id="PNHF01000008">
    <property type="protein sequence ID" value="PMC62653.1"/>
    <property type="molecule type" value="Genomic_DNA"/>
</dbReference>
<dbReference type="InterPro" id="IPR050346">
    <property type="entry name" value="FMO-like"/>
</dbReference>
<evidence type="ECO:0000256" key="3">
    <source>
        <dbReference type="ARBA" id="ARBA00022630"/>
    </source>
</evidence>
<dbReference type="GO" id="GO:0050661">
    <property type="term" value="F:NADP binding"/>
    <property type="evidence" value="ECO:0007669"/>
    <property type="project" value="InterPro"/>
</dbReference>
<dbReference type="InterPro" id="IPR020946">
    <property type="entry name" value="Flavin_mOase-like"/>
</dbReference>